<feature type="transmembrane region" description="Helical" evidence="11">
    <location>
        <begin position="56"/>
        <end position="80"/>
    </location>
</feature>
<dbReference type="FunCoup" id="A0A6P3ZLY7">
    <property type="interactions" value="29"/>
</dbReference>
<organism evidence="14 15">
    <name type="scientific">Ziziphus jujuba</name>
    <name type="common">Chinese jujube</name>
    <name type="synonym">Ziziphus sativa</name>
    <dbReference type="NCBI Taxonomy" id="326968"/>
    <lineage>
        <taxon>Eukaryota</taxon>
        <taxon>Viridiplantae</taxon>
        <taxon>Streptophyta</taxon>
        <taxon>Embryophyta</taxon>
        <taxon>Tracheophyta</taxon>
        <taxon>Spermatophyta</taxon>
        <taxon>Magnoliopsida</taxon>
        <taxon>eudicotyledons</taxon>
        <taxon>Gunneridae</taxon>
        <taxon>Pentapetalae</taxon>
        <taxon>rosids</taxon>
        <taxon>fabids</taxon>
        <taxon>Rosales</taxon>
        <taxon>Rhamnaceae</taxon>
        <taxon>Paliureae</taxon>
        <taxon>Ziziphus</taxon>
    </lineage>
</organism>
<evidence type="ECO:0000256" key="7">
    <source>
        <dbReference type="ARBA" id="ARBA00022982"/>
    </source>
</evidence>
<feature type="transmembrane region" description="Helical" evidence="11">
    <location>
        <begin position="92"/>
        <end position="116"/>
    </location>
</feature>
<dbReference type="InParanoid" id="A0A6P3ZLY7"/>
<dbReference type="Proteomes" id="UP001652623">
    <property type="component" value="Chromosome 4"/>
</dbReference>
<dbReference type="Gene3D" id="1.20.120.1770">
    <property type="match status" value="1"/>
</dbReference>
<feature type="transmembrane region" description="Helical" evidence="11">
    <location>
        <begin position="193"/>
        <end position="213"/>
    </location>
</feature>
<proteinExistence type="predicted"/>
<keyword evidence="9" id="KW-0408">Iron</keyword>
<dbReference type="InterPro" id="IPR045150">
    <property type="entry name" value="CYB561D1/2"/>
</dbReference>
<dbReference type="GO" id="GO:0140575">
    <property type="term" value="F:transmembrane monodehydroascorbate reductase activity"/>
    <property type="evidence" value="ECO:0007669"/>
    <property type="project" value="InterPro"/>
</dbReference>
<dbReference type="SMART" id="SM00665">
    <property type="entry name" value="B561"/>
    <property type="match status" value="1"/>
</dbReference>
<dbReference type="GO" id="GO:0016020">
    <property type="term" value="C:membrane"/>
    <property type="evidence" value="ECO:0007669"/>
    <property type="project" value="UniProtKB-SubCell"/>
</dbReference>
<keyword evidence="6" id="KW-0479">Metal-binding</keyword>
<name>A0A6P3ZLY7_ZIZJJ</name>
<evidence type="ECO:0000256" key="8">
    <source>
        <dbReference type="ARBA" id="ARBA00022989"/>
    </source>
</evidence>
<dbReference type="Pfam" id="PF03188">
    <property type="entry name" value="Cytochrom_B561"/>
    <property type="match status" value="1"/>
</dbReference>
<accession>A0A6P3ZLY7</accession>
<dbReference type="GO" id="GO:0020037">
    <property type="term" value="F:heme binding"/>
    <property type="evidence" value="ECO:0007669"/>
    <property type="project" value="TreeGrafter"/>
</dbReference>
<keyword evidence="4" id="KW-0349">Heme</keyword>
<dbReference type="PANTHER" id="PTHR15422">
    <property type="entry name" value="OS05G0565100 PROTEIN"/>
    <property type="match status" value="1"/>
</dbReference>
<feature type="chain" id="PRO_5045508902" evidence="12">
    <location>
        <begin position="28"/>
        <end position="255"/>
    </location>
</feature>
<evidence type="ECO:0000259" key="13">
    <source>
        <dbReference type="PROSITE" id="PS50939"/>
    </source>
</evidence>
<dbReference type="InterPro" id="IPR006593">
    <property type="entry name" value="Cyt_b561/ferric_Rdtase_TM"/>
</dbReference>
<keyword evidence="14" id="KW-1185">Reference proteome</keyword>
<evidence type="ECO:0000256" key="4">
    <source>
        <dbReference type="ARBA" id="ARBA00022617"/>
    </source>
</evidence>
<dbReference type="PANTHER" id="PTHR15422:SF24">
    <property type="entry name" value="DOMON RELATED DOMAIN-CONTAINING PROTEIN"/>
    <property type="match status" value="1"/>
</dbReference>
<dbReference type="AlphaFoldDB" id="A0A6P3ZLY7"/>
<evidence type="ECO:0000256" key="10">
    <source>
        <dbReference type="ARBA" id="ARBA00023136"/>
    </source>
</evidence>
<keyword evidence="12" id="KW-0732">Signal</keyword>
<keyword evidence="5 11" id="KW-0812">Transmembrane</keyword>
<dbReference type="GeneID" id="107416124"/>
<keyword evidence="3" id="KW-0813">Transport</keyword>
<evidence type="ECO:0000256" key="12">
    <source>
        <dbReference type="SAM" id="SignalP"/>
    </source>
</evidence>
<dbReference type="CDD" id="cd08760">
    <property type="entry name" value="Cyt_b561_FRRS1_like"/>
    <property type="match status" value="1"/>
</dbReference>
<feature type="signal peptide" evidence="12">
    <location>
        <begin position="1"/>
        <end position="27"/>
    </location>
</feature>
<dbReference type="RefSeq" id="XP_015880070.3">
    <property type="nucleotide sequence ID" value="XM_016024584.4"/>
</dbReference>
<evidence type="ECO:0000313" key="14">
    <source>
        <dbReference type="Proteomes" id="UP001652623"/>
    </source>
</evidence>
<comment type="subcellular location">
    <subcellularLocation>
        <location evidence="2">Membrane</location>
        <topology evidence="2">Multi-pass membrane protein</topology>
    </subcellularLocation>
</comment>
<evidence type="ECO:0000256" key="5">
    <source>
        <dbReference type="ARBA" id="ARBA00022692"/>
    </source>
</evidence>
<evidence type="ECO:0000256" key="1">
    <source>
        <dbReference type="ARBA" id="ARBA00001970"/>
    </source>
</evidence>
<reference evidence="15" key="1">
    <citation type="submission" date="2025-08" db="UniProtKB">
        <authorList>
            <consortium name="RefSeq"/>
        </authorList>
    </citation>
    <scope>IDENTIFICATION</scope>
    <source>
        <tissue evidence="15">Seedling</tissue>
    </source>
</reference>
<keyword evidence="10 11" id="KW-0472">Membrane</keyword>
<feature type="domain" description="Cytochrome b561" evidence="13">
    <location>
        <begin position="13"/>
        <end position="221"/>
    </location>
</feature>
<dbReference type="GO" id="GO:0046872">
    <property type="term" value="F:metal ion binding"/>
    <property type="evidence" value="ECO:0007669"/>
    <property type="project" value="UniProtKB-KW"/>
</dbReference>
<evidence type="ECO:0000256" key="6">
    <source>
        <dbReference type="ARBA" id="ARBA00022723"/>
    </source>
</evidence>
<evidence type="ECO:0000256" key="9">
    <source>
        <dbReference type="ARBA" id="ARBA00023004"/>
    </source>
</evidence>
<keyword evidence="7" id="KW-0249">Electron transport</keyword>
<protein>
    <submittedName>
        <fullName evidence="15">Cytochrome b561 domain-containing protein At2g30890-like</fullName>
    </submittedName>
</protein>
<feature type="transmembrane region" description="Helical" evidence="11">
    <location>
        <begin position="158"/>
        <end position="181"/>
    </location>
</feature>
<dbReference type="PROSITE" id="PS50939">
    <property type="entry name" value="CYTOCHROME_B561"/>
    <property type="match status" value="1"/>
</dbReference>
<comment type="cofactor">
    <cofactor evidence="1">
        <name>heme b</name>
        <dbReference type="ChEBI" id="CHEBI:60344"/>
    </cofactor>
</comment>
<keyword evidence="8 11" id="KW-1133">Transmembrane helix</keyword>
<dbReference type="KEGG" id="zju:107416124"/>
<sequence>MKILQKLVCFCIHASFIFLVLPILVSSSQEHAKSTGGQTSKNDNPRKLSHKLMFEITLHGFLLWASMGLLMPIGILTIRMSNRAECGRRLKILFYIHAISQTLSVLLATAGAVISFKNFNNSFNNNHQRIGVTLYGLIWLQALIGFSRPYRGSKARSIWFFVHWILGTGVSLLGILSIYTGLQAYHEKTSRKISLWTTMFTAEICFITFFYLFQDKWIYIQKQGVILSNELIRPTAINEVICASEKKKEFATESC</sequence>
<evidence type="ECO:0000256" key="11">
    <source>
        <dbReference type="SAM" id="Phobius"/>
    </source>
</evidence>
<gene>
    <name evidence="15" type="primary">LOC107416124</name>
</gene>
<evidence type="ECO:0000313" key="15">
    <source>
        <dbReference type="RefSeq" id="XP_015880070.3"/>
    </source>
</evidence>
<evidence type="ECO:0000256" key="3">
    <source>
        <dbReference type="ARBA" id="ARBA00022448"/>
    </source>
</evidence>
<feature type="transmembrane region" description="Helical" evidence="11">
    <location>
        <begin position="128"/>
        <end position="146"/>
    </location>
</feature>
<evidence type="ECO:0000256" key="2">
    <source>
        <dbReference type="ARBA" id="ARBA00004141"/>
    </source>
</evidence>